<feature type="coiled-coil region" evidence="18">
    <location>
        <begin position="10"/>
        <end position="37"/>
    </location>
</feature>
<evidence type="ECO:0000256" key="18">
    <source>
        <dbReference type="SAM" id="Coils"/>
    </source>
</evidence>
<evidence type="ECO:0000259" key="21">
    <source>
        <dbReference type="PROSITE" id="PS51671"/>
    </source>
</evidence>
<dbReference type="AlphaFoldDB" id="A0A485LWD9"/>
<feature type="domain" description="Chorismate mutase" evidence="19">
    <location>
        <begin position="11"/>
        <end position="101"/>
    </location>
</feature>
<dbReference type="InterPro" id="IPR036263">
    <property type="entry name" value="Chorismate_II_sf"/>
</dbReference>
<name>A0A485LWD9_9ZZZZ</name>
<comment type="function">
    <text evidence="2">Catalyzes the Claisen rearrangement of chorismate to prephenate and the decarboxylation/dehydration of prephenate to phenylpyruvate.</text>
</comment>
<dbReference type="InterPro" id="IPR018528">
    <property type="entry name" value="Preph_deHydtase_CS"/>
</dbReference>
<dbReference type="SUPFAM" id="SSF48600">
    <property type="entry name" value="Chorismate mutase II"/>
    <property type="match status" value="1"/>
</dbReference>
<protein>
    <recommendedName>
        <fullName evidence="7">Bifunctional chorismate mutase/prephenate dehydratase</fullName>
        <ecNumber evidence="6">4.2.1.51</ecNumber>
    </recommendedName>
    <alternativeName>
        <fullName evidence="16">Chorismate mutase-prephenate dehydratase</fullName>
    </alternativeName>
    <alternativeName>
        <fullName evidence="15">p-protein</fullName>
    </alternativeName>
</protein>
<evidence type="ECO:0000256" key="12">
    <source>
        <dbReference type="ARBA" id="ARBA00023235"/>
    </source>
</evidence>
<evidence type="ECO:0000256" key="6">
    <source>
        <dbReference type="ARBA" id="ARBA00013147"/>
    </source>
</evidence>
<dbReference type="FunFam" id="3.40.190.10:FF:000034">
    <property type="entry name" value="Chorismate mutase/prephenate dehydratase"/>
    <property type="match status" value="1"/>
</dbReference>
<dbReference type="PROSITE" id="PS51671">
    <property type="entry name" value="ACT"/>
    <property type="match status" value="1"/>
</dbReference>
<dbReference type="GO" id="GO:0004664">
    <property type="term" value="F:prephenate dehydratase activity"/>
    <property type="evidence" value="ECO:0007669"/>
    <property type="project" value="UniProtKB-EC"/>
</dbReference>
<keyword evidence="12 22" id="KW-0413">Isomerase</keyword>
<comment type="subcellular location">
    <subcellularLocation>
        <location evidence="3">Cytoplasm</location>
    </subcellularLocation>
</comment>
<comment type="catalytic activity">
    <reaction evidence="1">
        <text>chorismate = prephenate</text>
        <dbReference type="Rhea" id="RHEA:13897"/>
        <dbReference type="ChEBI" id="CHEBI:29748"/>
        <dbReference type="ChEBI" id="CHEBI:29934"/>
        <dbReference type="EC" id="5.4.99.5"/>
    </reaction>
</comment>
<dbReference type="SUPFAM" id="SSF55021">
    <property type="entry name" value="ACT-like"/>
    <property type="match status" value="1"/>
</dbReference>
<dbReference type="CDD" id="cd04905">
    <property type="entry name" value="ACT_CM-PDT"/>
    <property type="match status" value="1"/>
</dbReference>
<dbReference type="InterPro" id="IPR001086">
    <property type="entry name" value="Preph_deHydtase"/>
</dbReference>
<dbReference type="Gene3D" id="3.30.70.260">
    <property type="match status" value="1"/>
</dbReference>
<evidence type="ECO:0000256" key="13">
    <source>
        <dbReference type="ARBA" id="ARBA00023239"/>
    </source>
</evidence>
<dbReference type="GO" id="GO:0004106">
    <property type="term" value="F:chorismate mutase activity"/>
    <property type="evidence" value="ECO:0007669"/>
    <property type="project" value="UniProtKB-EC"/>
</dbReference>
<dbReference type="UniPathway" id="UPA00120">
    <property type="reaction ID" value="UER00203"/>
</dbReference>
<evidence type="ECO:0000256" key="11">
    <source>
        <dbReference type="ARBA" id="ARBA00023222"/>
    </source>
</evidence>
<dbReference type="Pfam" id="PF00800">
    <property type="entry name" value="PDT"/>
    <property type="match status" value="1"/>
</dbReference>
<dbReference type="GO" id="GO:0046417">
    <property type="term" value="P:chorismate metabolic process"/>
    <property type="evidence" value="ECO:0007669"/>
    <property type="project" value="InterPro"/>
</dbReference>
<accession>A0A485LWD9</accession>
<keyword evidence="13 22" id="KW-0456">Lyase</keyword>
<dbReference type="NCBIfam" id="NF008865">
    <property type="entry name" value="PRK11898.1"/>
    <property type="match status" value="1"/>
</dbReference>
<evidence type="ECO:0000256" key="16">
    <source>
        <dbReference type="ARBA" id="ARBA00031520"/>
    </source>
</evidence>
<dbReference type="SUPFAM" id="SSF53850">
    <property type="entry name" value="Periplasmic binding protein-like II"/>
    <property type="match status" value="1"/>
</dbReference>
<dbReference type="InterPro" id="IPR036979">
    <property type="entry name" value="CM_dom_sf"/>
</dbReference>
<dbReference type="PROSITE" id="PS00858">
    <property type="entry name" value="PREPHENATE_DEHYDR_2"/>
    <property type="match status" value="1"/>
</dbReference>
<organism evidence="22">
    <name type="scientific">anaerobic digester metagenome</name>
    <dbReference type="NCBI Taxonomy" id="1263854"/>
    <lineage>
        <taxon>unclassified sequences</taxon>
        <taxon>metagenomes</taxon>
        <taxon>ecological metagenomes</taxon>
    </lineage>
</organism>
<dbReference type="PANTHER" id="PTHR21022">
    <property type="entry name" value="PREPHENATE DEHYDRATASE P PROTEIN"/>
    <property type="match status" value="1"/>
</dbReference>
<dbReference type="PROSITE" id="PS51171">
    <property type="entry name" value="PREPHENATE_DEHYDR_3"/>
    <property type="match status" value="1"/>
</dbReference>
<keyword evidence="8" id="KW-0963">Cytoplasm</keyword>
<evidence type="ECO:0000256" key="15">
    <source>
        <dbReference type="ARBA" id="ARBA00031175"/>
    </source>
</evidence>
<dbReference type="Pfam" id="PF01817">
    <property type="entry name" value="CM_2"/>
    <property type="match status" value="1"/>
</dbReference>
<keyword evidence="14" id="KW-0511">Multifunctional enzyme</keyword>
<dbReference type="Gene3D" id="3.40.190.10">
    <property type="entry name" value="Periplasmic binding protein-like II"/>
    <property type="match status" value="2"/>
</dbReference>
<evidence type="ECO:0000256" key="9">
    <source>
        <dbReference type="ARBA" id="ARBA00022605"/>
    </source>
</evidence>
<comment type="pathway">
    <text evidence="4">Amino-acid biosynthesis; L-phenylalanine biosynthesis; phenylpyruvate from prephenate: step 1/1.</text>
</comment>
<keyword evidence="18" id="KW-0175">Coiled coil</keyword>
<proteinExistence type="predicted"/>
<reference evidence="22" key="1">
    <citation type="submission" date="2019-03" db="EMBL/GenBank/DDBJ databases">
        <authorList>
            <person name="Hao L."/>
        </authorList>
    </citation>
    <scope>NUCLEOTIDE SEQUENCE</scope>
</reference>
<evidence type="ECO:0000256" key="14">
    <source>
        <dbReference type="ARBA" id="ARBA00023268"/>
    </source>
</evidence>
<dbReference type="InterPro" id="IPR002701">
    <property type="entry name" value="CM_II_prokaryot"/>
</dbReference>
<dbReference type="InterPro" id="IPR008242">
    <property type="entry name" value="Chor_mutase/pphenate_deHydtase"/>
</dbReference>
<sequence>MSNTMDAGDDENMNKDIDTIRAQIDALDDELLELLRKRFELCVEMGALKGRTNRDAFDPSREEAIVQRLTARLSPPLTAAMVEKIFMEIFSISRSLQQRRKVAYLGPEGSYSHQAAHVLFSHDALLVPQKDIDAVISEVLMRRADLGVVPVENSTEGMVNRTLDLMATSRLYVNREVTLPIRNCLLSTTTLDKVRIVYSHPQALAQCRNWLTNNLPGAEVRETPSTSDAALAARDQEHAAAVASSLAARLYGLNILAENISDFQENITRFWVVSPAMTPVEGKAKTSIILTLENIPGALYHAIGVFAQQGVNLTKIESRPSRKDPWEYIFFIDFQGSLKDNNVEKAMEELRRYTRDVTVLGSYPEGRTIQ</sequence>
<keyword evidence="11" id="KW-0584">Phenylalanine biosynthesis</keyword>
<evidence type="ECO:0000259" key="19">
    <source>
        <dbReference type="PROSITE" id="PS51168"/>
    </source>
</evidence>
<feature type="domain" description="ACT" evidence="21">
    <location>
        <begin position="287"/>
        <end position="364"/>
    </location>
</feature>
<evidence type="ECO:0000256" key="3">
    <source>
        <dbReference type="ARBA" id="ARBA00004496"/>
    </source>
</evidence>
<comment type="catalytic activity">
    <reaction evidence="17">
        <text>prephenate + H(+) = 3-phenylpyruvate + CO2 + H2O</text>
        <dbReference type="Rhea" id="RHEA:21648"/>
        <dbReference type="ChEBI" id="CHEBI:15377"/>
        <dbReference type="ChEBI" id="CHEBI:15378"/>
        <dbReference type="ChEBI" id="CHEBI:16526"/>
        <dbReference type="ChEBI" id="CHEBI:18005"/>
        <dbReference type="ChEBI" id="CHEBI:29934"/>
        <dbReference type="EC" id="4.2.1.51"/>
    </reaction>
</comment>
<dbReference type="UniPathway" id="UPA00121">
    <property type="reaction ID" value="UER00345"/>
</dbReference>
<dbReference type="PROSITE" id="PS00857">
    <property type="entry name" value="PREPHENATE_DEHYDR_1"/>
    <property type="match status" value="1"/>
</dbReference>
<comment type="pathway">
    <text evidence="5">Metabolic intermediate biosynthesis; prephenate biosynthesis; prephenate from chorismate: step 1/1.</text>
</comment>
<dbReference type="InterPro" id="IPR045865">
    <property type="entry name" value="ACT-like_dom_sf"/>
</dbReference>
<gene>
    <name evidence="22" type="primary">pheA</name>
    <name evidence="22" type="ORF">SCFA_1480010</name>
</gene>
<dbReference type="GO" id="GO:0009094">
    <property type="term" value="P:L-phenylalanine biosynthetic process"/>
    <property type="evidence" value="ECO:0007669"/>
    <property type="project" value="UniProtKB-UniPathway"/>
</dbReference>
<keyword evidence="9" id="KW-0028">Amino-acid biosynthesis</keyword>
<dbReference type="Pfam" id="PF01842">
    <property type="entry name" value="ACT"/>
    <property type="match status" value="1"/>
</dbReference>
<dbReference type="GO" id="GO:0005737">
    <property type="term" value="C:cytoplasm"/>
    <property type="evidence" value="ECO:0007669"/>
    <property type="project" value="UniProtKB-SubCell"/>
</dbReference>
<dbReference type="InterPro" id="IPR002912">
    <property type="entry name" value="ACT_dom"/>
</dbReference>
<evidence type="ECO:0000256" key="1">
    <source>
        <dbReference type="ARBA" id="ARBA00000824"/>
    </source>
</evidence>
<dbReference type="EMBL" id="CAADRM010000055">
    <property type="protein sequence ID" value="VFU12785.1"/>
    <property type="molecule type" value="Genomic_DNA"/>
</dbReference>
<dbReference type="SMART" id="SM00830">
    <property type="entry name" value="CM_2"/>
    <property type="match status" value="1"/>
</dbReference>
<dbReference type="PROSITE" id="PS51168">
    <property type="entry name" value="CHORISMATE_MUT_2"/>
    <property type="match status" value="1"/>
</dbReference>
<evidence type="ECO:0000256" key="7">
    <source>
        <dbReference type="ARBA" id="ARBA00014401"/>
    </source>
</evidence>
<evidence type="ECO:0000256" key="2">
    <source>
        <dbReference type="ARBA" id="ARBA00002364"/>
    </source>
</evidence>
<evidence type="ECO:0000256" key="4">
    <source>
        <dbReference type="ARBA" id="ARBA00004741"/>
    </source>
</evidence>
<keyword evidence="10" id="KW-0057">Aromatic amino acid biosynthesis</keyword>
<feature type="domain" description="Prephenate dehydratase" evidence="20">
    <location>
        <begin position="101"/>
        <end position="275"/>
    </location>
</feature>
<evidence type="ECO:0000256" key="8">
    <source>
        <dbReference type="ARBA" id="ARBA00022490"/>
    </source>
</evidence>
<dbReference type="CDD" id="cd13630">
    <property type="entry name" value="PBP2_PDT_1"/>
    <property type="match status" value="1"/>
</dbReference>
<dbReference type="Gene3D" id="1.20.59.10">
    <property type="entry name" value="Chorismate mutase"/>
    <property type="match status" value="1"/>
</dbReference>
<evidence type="ECO:0000256" key="17">
    <source>
        <dbReference type="ARBA" id="ARBA00047848"/>
    </source>
</evidence>
<dbReference type="PANTHER" id="PTHR21022:SF19">
    <property type="entry name" value="PREPHENATE DEHYDRATASE-RELATED"/>
    <property type="match status" value="1"/>
</dbReference>
<dbReference type="FunFam" id="3.30.70.260:FF:000012">
    <property type="entry name" value="Prephenate dehydratase"/>
    <property type="match status" value="1"/>
</dbReference>
<evidence type="ECO:0000313" key="22">
    <source>
        <dbReference type="EMBL" id="VFU12785.1"/>
    </source>
</evidence>
<dbReference type="PIRSF" id="PIRSF001500">
    <property type="entry name" value="Chor_mut_pdt_Ppr"/>
    <property type="match status" value="1"/>
</dbReference>
<dbReference type="FunFam" id="3.40.190.10:FF:000029">
    <property type="entry name" value="Chorismate mutase/Prephenate dehydratase"/>
    <property type="match status" value="1"/>
</dbReference>
<evidence type="ECO:0000256" key="10">
    <source>
        <dbReference type="ARBA" id="ARBA00023141"/>
    </source>
</evidence>
<dbReference type="EC" id="4.2.1.51" evidence="6"/>
<evidence type="ECO:0000256" key="5">
    <source>
        <dbReference type="ARBA" id="ARBA00004817"/>
    </source>
</evidence>
<evidence type="ECO:0000259" key="20">
    <source>
        <dbReference type="PROSITE" id="PS51171"/>
    </source>
</evidence>